<gene>
    <name evidence="1" type="ORF">Plil01_000853800</name>
</gene>
<dbReference type="EMBL" id="BSXW01000413">
    <property type="protein sequence ID" value="GMF21596.1"/>
    <property type="molecule type" value="Genomic_DNA"/>
</dbReference>
<reference evidence="1" key="1">
    <citation type="submission" date="2023-04" db="EMBL/GenBank/DDBJ databases">
        <title>Phytophthora lilii NBRC 32176.</title>
        <authorList>
            <person name="Ichikawa N."/>
            <person name="Sato H."/>
            <person name="Tonouchi N."/>
        </authorList>
    </citation>
    <scope>NUCLEOTIDE SEQUENCE</scope>
    <source>
        <strain evidence="1">NBRC 32176</strain>
    </source>
</reference>
<protein>
    <submittedName>
        <fullName evidence="1">Unnamed protein product</fullName>
    </submittedName>
</protein>
<evidence type="ECO:0000313" key="2">
    <source>
        <dbReference type="Proteomes" id="UP001165083"/>
    </source>
</evidence>
<accession>A0A9W6WYK4</accession>
<evidence type="ECO:0000313" key="1">
    <source>
        <dbReference type="EMBL" id="GMF21596.1"/>
    </source>
</evidence>
<comment type="caution">
    <text evidence="1">The sequence shown here is derived from an EMBL/GenBank/DDBJ whole genome shotgun (WGS) entry which is preliminary data.</text>
</comment>
<keyword evidence="2" id="KW-1185">Reference proteome</keyword>
<organism evidence="1 2">
    <name type="scientific">Phytophthora lilii</name>
    <dbReference type="NCBI Taxonomy" id="2077276"/>
    <lineage>
        <taxon>Eukaryota</taxon>
        <taxon>Sar</taxon>
        <taxon>Stramenopiles</taxon>
        <taxon>Oomycota</taxon>
        <taxon>Peronosporomycetes</taxon>
        <taxon>Peronosporales</taxon>
        <taxon>Peronosporaceae</taxon>
        <taxon>Phytophthora</taxon>
    </lineage>
</organism>
<proteinExistence type="predicted"/>
<dbReference type="Proteomes" id="UP001165083">
    <property type="component" value="Unassembled WGS sequence"/>
</dbReference>
<dbReference type="AlphaFoldDB" id="A0A9W6WYK4"/>
<name>A0A9W6WYK4_9STRA</name>
<sequence>MATMDKLLTISSRDQAVMLGTKHPASPVRSVGASQRQIQINATAVETTITVSSIQLDRTTKKSYQKAYARDPAYKKLWRAKNNSSDYELLDGLIYLEGSASSTTVQQPTACDGLRGAP</sequence>
<dbReference type="OrthoDB" id="10502510at2759"/>